<evidence type="ECO:0000256" key="13">
    <source>
        <dbReference type="SAM" id="Coils"/>
    </source>
</evidence>
<protein>
    <recommendedName>
        <fullName evidence="17">Nuclear membrane fusion protein Kar5</fullName>
    </recommendedName>
</protein>
<feature type="transmembrane region" description="Helical" evidence="14">
    <location>
        <begin position="451"/>
        <end position="470"/>
    </location>
</feature>
<evidence type="ECO:0000256" key="8">
    <source>
        <dbReference type="ARBA" id="ARBA00022824"/>
    </source>
</evidence>
<evidence type="ECO:0000256" key="5">
    <source>
        <dbReference type="ARBA" id="ARBA00022459"/>
    </source>
</evidence>
<evidence type="ECO:0000313" key="15">
    <source>
        <dbReference type="EMBL" id="KAF2796189.1"/>
    </source>
</evidence>
<dbReference type="GO" id="GO:0000742">
    <property type="term" value="P:karyogamy involved in conjugation with cellular fusion"/>
    <property type="evidence" value="ECO:0007669"/>
    <property type="project" value="InterPro"/>
</dbReference>
<comment type="function">
    <text evidence="1">Required for nuclear membrane fusion during karyogamy.</text>
</comment>
<keyword evidence="5" id="KW-0415">Karyogamy</keyword>
<evidence type="ECO:0000256" key="1">
    <source>
        <dbReference type="ARBA" id="ARBA00003389"/>
    </source>
</evidence>
<feature type="transmembrane region" description="Helical" evidence="14">
    <location>
        <begin position="398"/>
        <end position="417"/>
    </location>
</feature>
<evidence type="ECO:0000256" key="10">
    <source>
        <dbReference type="ARBA" id="ARBA00023136"/>
    </source>
</evidence>
<keyword evidence="8" id="KW-0256">Endoplasmic reticulum</keyword>
<evidence type="ECO:0000313" key="16">
    <source>
        <dbReference type="Proteomes" id="UP000799757"/>
    </source>
</evidence>
<accession>A0A6A6XIB6</accession>
<organism evidence="15 16">
    <name type="scientific">Melanomma pulvis-pyrius CBS 109.77</name>
    <dbReference type="NCBI Taxonomy" id="1314802"/>
    <lineage>
        <taxon>Eukaryota</taxon>
        <taxon>Fungi</taxon>
        <taxon>Dikarya</taxon>
        <taxon>Ascomycota</taxon>
        <taxon>Pezizomycotina</taxon>
        <taxon>Dothideomycetes</taxon>
        <taxon>Pleosporomycetidae</taxon>
        <taxon>Pleosporales</taxon>
        <taxon>Melanommataceae</taxon>
        <taxon>Melanomma</taxon>
    </lineage>
</organism>
<evidence type="ECO:0000256" key="2">
    <source>
        <dbReference type="ARBA" id="ARBA00004126"/>
    </source>
</evidence>
<evidence type="ECO:0000256" key="11">
    <source>
        <dbReference type="ARBA" id="ARBA00023180"/>
    </source>
</evidence>
<evidence type="ECO:0000256" key="6">
    <source>
        <dbReference type="ARBA" id="ARBA00022692"/>
    </source>
</evidence>
<keyword evidence="13" id="KW-0175">Coiled coil</keyword>
<keyword evidence="10 14" id="KW-0472">Membrane</keyword>
<dbReference type="AlphaFoldDB" id="A0A6A6XIB6"/>
<dbReference type="Proteomes" id="UP000799757">
    <property type="component" value="Unassembled WGS sequence"/>
</dbReference>
<dbReference type="GO" id="GO:0031965">
    <property type="term" value="C:nuclear membrane"/>
    <property type="evidence" value="ECO:0007669"/>
    <property type="project" value="UniProtKB-SubCell"/>
</dbReference>
<keyword evidence="9 14" id="KW-1133">Transmembrane helix</keyword>
<evidence type="ECO:0000256" key="12">
    <source>
        <dbReference type="ARBA" id="ARBA00023242"/>
    </source>
</evidence>
<gene>
    <name evidence="15" type="ORF">K505DRAFT_323498</name>
</gene>
<keyword evidence="12" id="KW-0539">Nucleus</keyword>
<dbReference type="PANTHER" id="PTHR28012">
    <property type="entry name" value="NUCLEAR FUSION PROTEIN KAR5"/>
    <property type="match status" value="1"/>
</dbReference>
<keyword evidence="6 14" id="KW-0812">Transmembrane</keyword>
<keyword evidence="7" id="KW-0732">Signal</keyword>
<dbReference type="InterPro" id="IPR007292">
    <property type="entry name" value="Nuclear_fusion_Kar5"/>
</dbReference>
<evidence type="ECO:0000256" key="3">
    <source>
        <dbReference type="ARBA" id="ARBA00004586"/>
    </source>
</evidence>
<evidence type="ECO:0000256" key="4">
    <source>
        <dbReference type="ARBA" id="ARBA00010473"/>
    </source>
</evidence>
<comment type="subcellular location">
    <subcellularLocation>
        <location evidence="3">Endoplasmic reticulum membrane</location>
    </subcellularLocation>
    <subcellularLocation>
        <location evidence="2">Nucleus membrane</location>
    </subcellularLocation>
</comment>
<feature type="coiled-coil region" evidence="13">
    <location>
        <begin position="244"/>
        <end position="278"/>
    </location>
</feature>
<keyword evidence="16" id="KW-1185">Reference proteome</keyword>
<dbReference type="Gene3D" id="1.10.287.1490">
    <property type="match status" value="1"/>
</dbReference>
<keyword evidence="11" id="KW-0325">Glycoprotein</keyword>
<reference evidence="15" key="1">
    <citation type="journal article" date="2020" name="Stud. Mycol.">
        <title>101 Dothideomycetes genomes: a test case for predicting lifestyles and emergence of pathogens.</title>
        <authorList>
            <person name="Haridas S."/>
            <person name="Albert R."/>
            <person name="Binder M."/>
            <person name="Bloem J."/>
            <person name="Labutti K."/>
            <person name="Salamov A."/>
            <person name="Andreopoulos B."/>
            <person name="Baker S."/>
            <person name="Barry K."/>
            <person name="Bills G."/>
            <person name="Bluhm B."/>
            <person name="Cannon C."/>
            <person name="Castanera R."/>
            <person name="Culley D."/>
            <person name="Daum C."/>
            <person name="Ezra D."/>
            <person name="Gonzalez J."/>
            <person name="Henrissat B."/>
            <person name="Kuo A."/>
            <person name="Liang C."/>
            <person name="Lipzen A."/>
            <person name="Lutzoni F."/>
            <person name="Magnuson J."/>
            <person name="Mondo S."/>
            <person name="Nolan M."/>
            <person name="Ohm R."/>
            <person name="Pangilinan J."/>
            <person name="Park H.-J."/>
            <person name="Ramirez L."/>
            <person name="Alfaro M."/>
            <person name="Sun H."/>
            <person name="Tritt A."/>
            <person name="Yoshinaga Y."/>
            <person name="Zwiers L.-H."/>
            <person name="Turgeon B."/>
            <person name="Goodwin S."/>
            <person name="Spatafora J."/>
            <person name="Crous P."/>
            <person name="Grigoriev I."/>
        </authorList>
    </citation>
    <scope>NUCLEOTIDE SEQUENCE</scope>
    <source>
        <strain evidence="15">CBS 109.77</strain>
    </source>
</reference>
<evidence type="ECO:0000256" key="9">
    <source>
        <dbReference type="ARBA" id="ARBA00022989"/>
    </source>
</evidence>
<feature type="transmembrane region" description="Helical" evidence="14">
    <location>
        <begin position="367"/>
        <end position="391"/>
    </location>
</feature>
<dbReference type="OrthoDB" id="5311848at2759"/>
<evidence type="ECO:0000256" key="14">
    <source>
        <dbReference type="SAM" id="Phobius"/>
    </source>
</evidence>
<dbReference type="PANTHER" id="PTHR28012:SF1">
    <property type="entry name" value="NUCLEAR FUSION PROTEIN KAR5"/>
    <property type="match status" value="1"/>
</dbReference>
<comment type="similarity">
    <text evidence="4">Belongs to the KAR5 family.</text>
</comment>
<proteinExistence type="inferred from homology"/>
<evidence type="ECO:0008006" key="17">
    <source>
        <dbReference type="Google" id="ProtNLM"/>
    </source>
</evidence>
<dbReference type="GO" id="GO:0048288">
    <property type="term" value="P:nuclear membrane fusion involved in karyogamy"/>
    <property type="evidence" value="ECO:0007669"/>
    <property type="project" value="InterPro"/>
</dbReference>
<name>A0A6A6XIB6_9PLEO</name>
<dbReference type="GO" id="GO:0005789">
    <property type="term" value="C:endoplasmic reticulum membrane"/>
    <property type="evidence" value="ECO:0007669"/>
    <property type="project" value="UniProtKB-SubCell"/>
</dbReference>
<evidence type="ECO:0000256" key="7">
    <source>
        <dbReference type="ARBA" id="ARBA00022729"/>
    </source>
</evidence>
<dbReference type="EMBL" id="MU001837">
    <property type="protein sequence ID" value="KAF2796189.1"/>
    <property type="molecule type" value="Genomic_DNA"/>
</dbReference>
<sequence length="518" mass="57631">MKQHQVLSQALEIIHSMESAPTCNRLAALNLINDCKALDQNPDNVKSDSELILDEVKSEFAARLAVCELLGAKAVVPRECVILIPSPQACVKGRFHSFFSRKKNDNPDGEYCYPGATNVQFERCLKGLESRPQSWTSYSNARQNAVVMCHASRDGIERERDLAIYKSLTEVVERMASTLSHSMQDMQTWVTKQMKFAEQVRMSQDKALQDMHASREMTLTTFDTVTSTFQSFTGVIKQAAEALKQGLDETLHKSKANIEEAREDLQSLYKELAEMSAQHSIARNDQLQKNHEMALTSLQTNHETAVYSLNALSSSISTLQDQVDVSSGTIDNLNRGLSNLNKTVESLGSATENLRSAIDSTTESIQMIATLGGMAANPRLWATIAVCIFGIWNANRKIAGYFMAACGFAGFLYVLGIDELFRVTLERATYPLVSQLRFFTSFLTTQSPSSLVLPGVAIICLLSVIIWSLVDSTYLYEYRDDQGGEGVLPRIEAPRYPAAPLPRKRHVLNPFTTLWSNV</sequence>